<dbReference type="RefSeq" id="WP_196957345.1">
    <property type="nucleotide sequence ID" value="NZ_JADWYK010000023.1"/>
</dbReference>
<dbReference type="EMBL" id="JADWYK010000023">
    <property type="protein sequence ID" value="MBG8556327.1"/>
    <property type="molecule type" value="Genomic_DNA"/>
</dbReference>
<evidence type="ECO:0000313" key="2">
    <source>
        <dbReference type="EMBL" id="MBG8556327.1"/>
    </source>
</evidence>
<name>A0ABS0L885_9BACT</name>
<feature type="signal peptide" evidence="1">
    <location>
        <begin position="1"/>
        <end position="25"/>
    </location>
</feature>
<evidence type="ECO:0000256" key="1">
    <source>
        <dbReference type="SAM" id="SignalP"/>
    </source>
</evidence>
<dbReference type="PROSITE" id="PS51257">
    <property type="entry name" value="PROKAR_LIPOPROTEIN"/>
    <property type="match status" value="1"/>
</dbReference>
<comment type="caution">
    <text evidence="2">The sequence shown here is derived from an EMBL/GenBank/DDBJ whole genome shotgun (WGS) entry which is preliminary data.</text>
</comment>
<reference evidence="2 3" key="1">
    <citation type="submission" date="2020-11" db="EMBL/GenBank/DDBJ databases">
        <title>Hymenobacter sp.</title>
        <authorList>
            <person name="Kim M.K."/>
        </authorList>
    </citation>
    <scope>NUCLEOTIDE SEQUENCE [LARGE SCALE GENOMIC DNA]</scope>
    <source>
        <strain evidence="2 3">BT594</strain>
    </source>
</reference>
<sequence length="237" mass="26844">MKTNSLGYLTLTCLQLVLISASLMSCNQNDKVYDTLHPIEENKSAPLKFTDKQLTKLTSALAIAENSINDSLFRRILIAQSTAGVYEWDHDRLEEVPEQHHKDPVTFFLSEFRSRGLPTVKQFVAKDGYTDDDVTGSTVACSEKINFNVDNLDRTSRTPTYVAGTIVHERVHSFCYQHRTNDSSEDFNLCDFAYHAGHLAIVIAQYRDNNSQPITKPSIEICASLVKRLKDEKIIIR</sequence>
<proteinExistence type="predicted"/>
<evidence type="ECO:0008006" key="4">
    <source>
        <dbReference type="Google" id="ProtNLM"/>
    </source>
</evidence>
<gene>
    <name evidence="2" type="ORF">I5L79_22465</name>
</gene>
<accession>A0ABS0L885</accession>
<protein>
    <recommendedName>
        <fullName evidence="4">SprT-like domain-containing protein</fullName>
    </recommendedName>
</protein>
<organism evidence="2 3">
    <name type="scientific">Hymenobacter guriensis</name>
    <dbReference type="NCBI Taxonomy" id="2793065"/>
    <lineage>
        <taxon>Bacteria</taxon>
        <taxon>Pseudomonadati</taxon>
        <taxon>Bacteroidota</taxon>
        <taxon>Cytophagia</taxon>
        <taxon>Cytophagales</taxon>
        <taxon>Hymenobacteraceae</taxon>
        <taxon>Hymenobacter</taxon>
    </lineage>
</organism>
<feature type="chain" id="PRO_5045715990" description="SprT-like domain-containing protein" evidence="1">
    <location>
        <begin position="26"/>
        <end position="237"/>
    </location>
</feature>
<keyword evidence="3" id="KW-1185">Reference proteome</keyword>
<dbReference type="Proteomes" id="UP000601099">
    <property type="component" value="Unassembled WGS sequence"/>
</dbReference>
<keyword evidence="1" id="KW-0732">Signal</keyword>
<evidence type="ECO:0000313" key="3">
    <source>
        <dbReference type="Proteomes" id="UP000601099"/>
    </source>
</evidence>